<dbReference type="GO" id="GO:0016020">
    <property type="term" value="C:membrane"/>
    <property type="evidence" value="ECO:0007669"/>
    <property type="project" value="InterPro"/>
</dbReference>
<keyword evidence="3 4" id="KW-0472">Membrane</keyword>
<evidence type="ECO:0000256" key="1">
    <source>
        <dbReference type="ARBA" id="ARBA00022692"/>
    </source>
</evidence>
<sequence>MIMCELFAVPNCMVAMIASIFALLDMIITVVNVGGDVAGTIIVSEFDKRSAAREAKKLA</sequence>
<evidence type="ECO:0000256" key="4">
    <source>
        <dbReference type="SAM" id="Phobius"/>
    </source>
</evidence>
<comment type="caution">
    <text evidence="5">The sequence shown here is derived from an EMBL/GenBank/DDBJ whole genome shotgun (WGS) entry which is preliminary data.</text>
</comment>
<protein>
    <submittedName>
        <fullName evidence="5">Uncharacterized protein</fullName>
    </submittedName>
</protein>
<organism evidence="5">
    <name type="scientific">bioreactor metagenome</name>
    <dbReference type="NCBI Taxonomy" id="1076179"/>
    <lineage>
        <taxon>unclassified sequences</taxon>
        <taxon>metagenomes</taxon>
        <taxon>ecological metagenomes</taxon>
    </lineage>
</organism>
<dbReference type="AlphaFoldDB" id="A0A645HWT0"/>
<reference evidence="5" key="1">
    <citation type="submission" date="2019-08" db="EMBL/GenBank/DDBJ databases">
        <authorList>
            <person name="Kucharzyk K."/>
            <person name="Murdoch R.W."/>
            <person name="Higgins S."/>
            <person name="Loffler F."/>
        </authorList>
    </citation>
    <scope>NUCLEOTIDE SEQUENCE</scope>
</reference>
<dbReference type="Gene3D" id="1.10.3860.10">
    <property type="entry name" value="Sodium:dicarboxylate symporter"/>
    <property type="match status" value="1"/>
</dbReference>
<keyword evidence="1 4" id="KW-0812">Transmembrane</keyword>
<dbReference type="EMBL" id="VSSQ01101931">
    <property type="protein sequence ID" value="MPN43495.1"/>
    <property type="molecule type" value="Genomic_DNA"/>
</dbReference>
<evidence type="ECO:0000313" key="5">
    <source>
        <dbReference type="EMBL" id="MPN43495.1"/>
    </source>
</evidence>
<gene>
    <name evidence="5" type="ORF">SDC9_191055</name>
</gene>
<keyword evidence="2 4" id="KW-1133">Transmembrane helix</keyword>
<feature type="transmembrane region" description="Helical" evidence="4">
    <location>
        <begin position="6"/>
        <end position="24"/>
    </location>
</feature>
<dbReference type="GO" id="GO:0015293">
    <property type="term" value="F:symporter activity"/>
    <property type="evidence" value="ECO:0007669"/>
    <property type="project" value="InterPro"/>
</dbReference>
<proteinExistence type="predicted"/>
<accession>A0A645HWT0</accession>
<dbReference type="InterPro" id="IPR036458">
    <property type="entry name" value="Na:dicarbo_symporter_sf"/>
</dbReference>
<name>A0A645HWT0_9ZZZZ</name>
<dbReference type="SUPFAM" id="SSF118215">
    <property type="entry name" value="Proton glutamate symport protein"/>
    <property type="match status" value="1"/>
</dbReference>
<evidence type="ECO:0000256" key="3">
    <source>
        <dbReference type="ARBA" id="ARBA00023136"/>
    </source>
</evidence>
<evidence type="ECO:0000256" key="2">
    <source>
        <dbReference type="ARBA" id="ARBA00022989"/>
    </source>
</evidence>